<feature type="transmembrane region" description="Helical" evidence="1">
    <location>
        <begin position="21"/>
        <end position="38"/>
    </location>
</feature>
<feature type="transmembrane region" description="Helical" evidence="1">
    <location>
        <begin position="111"/>
        <end position="134"/>
    </location>
</feature>
<feature type="domain" description="VanZ-like" evidence="2">
    <location>
        <begin position="24"/>
        <end position="134"/>
    </location>
</feature>
<dbReference type="AlphaFoldDB" id="H5SM29"/>
<dbReference type="Pfam" id="PF04892">
    <property type="entry name" value="VanZ"/>
    <property type="match status" value="1"/>
</dbReference>
<feature type="transmembrane region" description="Helical" evidence="1">
    <location>
        <begin position="58"/>
        <end position="75"/>
    </location>
</feature>
<sequence>MRDVLSPRWILSLQALPMKRYRSLFAAFLWMAAIFFFSSFPADELPYFGLWDLLLKKSGHLAGYAVLGALFLRSWEDLGIRMKRAISLALLAAVVYAITDELHQSFVPGRHASMVDVLIDGIGSAIGLLALHFLRKWRRKMDGPLPTQGS</sequence>
<reference evidence="3" key="2">
    <citation type="journal article" date="2012" name="PLoS ONE">
        <title>A Deeply Branching Thermophilic Bacterium with an Ancient Acetyl-CoA Pathway Dominates a Subsurface Ecosystem.</title>
        <authorList>
            <person name="Takami H."/>
            <person name="Noguchi H."/>
            <person name="Takaki Y."/>
            <person name="Uchiyama I."/>
            <person name="Toyoda A."/>
            <person name="Nishi S."/>
            <person name="Chee G.-J."/>
            <person name="Arai W."/>
            <person name="Nunoura T."/>
            <person name="Itoh T."/>
            <person name="Hattori M."/>
            <person name="Takai K."/>
        </authorList>
    </citation>
    <scope>NUCLEOTIDE SEQUENCE</scope>
</reference>
<dbReference type="InterPro" id="IPR006976">
    <property type="entry name" value="VanZ-like"/>
</dbReference>
<organism evidence="3">
    <name type="scientific">uncultured Chloroflexota bacterium</name>
    <dbReference type="NCBI Taxonomy" id="166587"/>
    <lineage>
        <taxon>Bacteria</taxon>
        <taxon>Bacillati</taxon>
        <taxon>Chloroflexota</taxon>
        <taxon>environmental samples</taxon>
    </lineage>
</organism>
<gene>
    <name evidence="3" type="ORF">HGMM_F48D12C14</name>
</gene>
<dbReference type="PANTHER" id="PTHR28008:SF1">
    <property type="entry name" value="DOMAIN PROTEIN, PUTATIVE (AFU_ORTHOLOGUE AFUA_3G10980)-RELATED"/>
    <property type="match status" value="1"/>
</dbReference>
<keyword evidence="1" id="KW-0812">Transmembrane</keyword>
<evidence type="ECO:0000259" key="2">
    <source>
        <dbReference type="Pfam" id="PF04892"/>
    </source>
</evidence>
<keyword evidence="1" id="KW-0472">Membrane</keyword>
<dbReference type="EMBL" id="AP011770">
    <property type="protein sequence ID" value="BAL57215.1"/>
    <property type="molecule type" value="Genomic_DNA"/>
</dbReference>
<proteinExistence type="predicted"/>
<name>H5SM29_9CHLR</name>
<protein>
    <submittedName>
        <fullName evidence="3">Phosphotransbutyrylase</fullName>
    </submittedName>
</protein>
<keyword evidence="1" id="KW-1133">Transmembrane helix</keyword>
<evidence type="ECO:0000256" key="1">
    <source>
        <dbReference type="SAM" id="Phobius"/>
    </source>
</evidence>
<feature type="transmembrane region" description="Helical" evidence="1">
    <location>
        <begin position="82"/>
        <end position="99"/>
    </location>
</feature>
<reference evidence="3" key="1">
    <citation type="journal article" date="2005" name="Environ. Microbiol.">
        <title>Genetic and functional properties of uncultivated thermophilic crenarchaeotes from a subsurface gold mine as revealed by analysis of genome fragments.</title>
        <authorList>
            <person name="Nunoura T."/>
            <person name="Hirayama H."/>
            <person name="Takami H."/>
            <person name="Oida H."/>
            <person name="Nishi S."/>
            <person name="Shimamura S."/>
            <person name="Suzuki Y."/>
            <person name="Inagaki F."/>
            <person name="Takai K."/>
            <person name="Nealson K.H."/>
            <person name="Horikoshi K."/>
        </authorList>
    </citation>
    <scope>NUCLEOTIDE SEQUENCE</scope>
</reference>
<accession>H5SM29</accession>
<evidence type="ECO:0000313" key="3">
    <source>
        <dbReference type="EMBL" id="BAL57215.1"/>
    </source>
</evidence>
<dbReference type="PANTHER" id="PTHR28008">
    <property type="entry name" value="DOMAIN PROTEIN, PUTATIVE (AFU_ORTHOLOGUE AFUA_3G10980)-RELATED"/>
    <property type="match status" value="1"/>
</dbReference>
<dbReference type="NCBIfam" id="NF037970">
    <property type="entry name" value="vanZ_1"/>
    <property type="match status" value="1"/>
</dbReference>